<dbReference type="PANTHER" id="PTHR15237:SF0">
    <property type="entry name" value="CELL CYCLE CHECKPOINT CONTROL PROTEIN"/>
    <property type="match status" value="1"/>
</dbReference>
<dbReference type="Proteomes" id="UP000038009">
    <property type="component" value="Unassembled WGS sequence"/>
</dbReference>
<dbReference type="GO" id="GO:0000076">
    <property type="term" value="P:DNA replication checkpoint signaling"/>
    <property type="evidence" value="ECO:0007669"/>
    <property type="project" value="TreeGrafter"/>
</dbReference>
<dbReference type="GO" id="GO:0031573">
    <property type="term" value="P:mitotic intra-S DNA damage checkpoint signaling"/>
    <property type="evidence" value="ECO:0007669"/>
    <property type="project" value="TreeGrafter"/>
</dbReference>
<dbReference type="EMBL" id="LJSK01000498">
    <property type="protein sequence ID" value="KPI82885.1"/>
    <property type="molecule type" value="Genomic_DNA"/>
</dbReference>
<sequence length="786" mass="81299">MSLHFTVSGGNIRTFLSVLLCVGKIGEAVYFVALADGIELSAVTPSRNGHIAVRLHERCFDNFTFDPPKHSNAAGLAAEGGEGGAPDNLSLCVLAKTLMATALRQHNNNSLQSIEFSYDIAESMSDKNTAEAATDDVCQDVAAVQHEKRDKSNRHQTDFDERSDADMVRWKCTYARSITKTFLLRLAEGVPTSVCADAARYHFEVCGEARTYGSLLASLPSGTVQCGLTLLESGGLELRSVSNAQQQPTASSARGKAASSMAAPSADGSATVVTAFAKAFHVFRFFDVVRASVADAPSPDRVHAAAVSEPQQQAHHRGADDLDASSGPSAVLPTPSPNTQQPQQQQSDVESRNVASNAAAAAAAGQPIPKPFVQLPGKVFDVKPFKQAAWLAEQLGVQLRLRCGEAGMPLILGSITPEEVQLIAGETAAGQLQRNSGRGHMQTSNSNDDIAYGSGVASPPTFNRLVRSAADTAVPACISFTVHVAALDMASSVTGAGAAGGGREMNIATAMSSAVNTPRASAHYSDQMPSVAAQPAQRHSGVGGGNPDFDGSRGKTVTDGFVSSLPPPPSADHSQLASATRSSMNLAPGNDGGGGGGSITAGGGPRSSLGLTSTASMVQPTPQNDGQPFSNSPNCHTPSHVDASCTSTAPSSVHGGRAGEPLGEERSTCLYAPPAADSYYATPRPSIAHTPNVVVVMTSGDTPESGGCQDNAGGLAAMPPLVAPTAPLSYAAASLNALYPLDFETFARSYTTQNDVEGEEDDAQDAELREFLASCVASMSRGLTQS</sequence>
<reference evidence="2 3" key="1">
    <citation type="journal article" date="2015" name="PLoS Pathog.">
        <title>Leptomonas seymouri: Adaptations to the Dixenous Life Cycle Analyzed by Genome Sequencing, Transcriptome Profiling and Co-infection with Leishmania donovani.</title>
        <authorList>
            <person name="Kraeva N."/>
            <person name="Butenko A."/>
            <person name="Hlavacova J."/>
            <person name="Kostygov A."/>
            <person name="Myskova J."/>
            <person name="Grybchuk D."/>
            <person name="Lestinova T."/>
            <person name="Votypka J."/>
            <person name="Volf P."/>
            <person name="Opperdoes F."/>
            <person name="Flegontov P."/>
            <person name="Lukes J."/>
            <person name="Yurchenko V."/>
        </authorList>
    </citation>
    <scope>NUCLEOTIDE SEQUENCE [LARGE SCALE GENOMIC DNA]</scope>
    <source>
        <strain evidence="2 3">ATCC 30220</strain>
    </source>
</reference>
<dbReference type="PANTHER" id="PTHR15237">
    <property type="entry name" value="DNA REPAIR PROTEIN RAD9"/>
    <property type="match status" value="1"/>
</dbReference>
<evidence type="ECO:0000313" key="3">
    <source>
        <dbReference type="Proteomes" id="UP000038009"/>
    </source>
</evidence>
<comment type="caution">
    <text evidence="2">The sequence shown here is derived from an EMBL/GenBank/DDBJ whole genome shotgun (WGS) entry which is preliminary data.</text>
</comment>
<accession>A0A0N1I126</accession>
<name>A0A0N1I126_LEPSE</name>
<dbReference type="SUPFAM" id="SSF55979">
    <property type="entry name" value="DNA clamp"/>
    <property type="match status" value="1"/>
</dbReference>
<evidence type="ECO:0000256" key="1">
    <source>
        <dbReference type="SAM" id="MobiDB-lite"/>
    </source>
</evidence>
<feature type="region of interest" description="Disordered" evidence="1">
    <location>
        <begin position="518"/>
        <end position="661"/>
    </location>
</feature>
<feature type="compositionally biased region" description="Polar residues" evidence="1">
    <location>
        <begin position="572"/>
        <end position="585"/>
    </location>
</feature>
<organism evidence="2 3">
    <name type="scientific">Leptomonas seymouri</name>
    <dbReference type="NCBI Taxonomy" id="5684"/>
    <lineage>
        <taxon>Eukaryota</taxon>
        <taxon>Discoba</taxon>
        <taxon>Euglenozoa</taxon>
        <taxon>Kinetoplastea</taxon>
        <taxon>Metakinetoplastina</taxon>
        <taxon>Trypanosomatida</taxon>
        <taxon>Trypanosomatidae</taxon>
        <taxon>Leishmaniinae</taxon>
        <taxon>Leptomonas</taxon>
    </lineage>
</organism>
<dbReference type="AlphaFoldDB" id="A0A0N1I126"/>
<dbReference type="OrthoDB" id="60092at2759"/>
<dbReference type="OMA" id="ANQCALT"/>
<feature type="region of interest" description="Disordered" evidence="1">
    <location>
        <begin position="301"/>
        <end position="362"/>
    </location>
</feature>
<feature type="compositionally biased region" description="Gly residues" evidence="1">
    <location>
        <begin position="590"/>
        <end position="605"/>
    </location>
</feature>
<dbReference type="GO" id="GO:0071479">
    <property type="term" value="P:cellular response to ionizing radiation"/>
    <property type="evidence" value="ECO:0007669"/>
    <property type="project" value="TreeGrafter"/>
</dbReference>
<dbReference type="VEuPathDB" id="TriTrypDB:Lsey_0498_0010"/>
<protein>
    <recommendedName>
        <fullName evidence="4">DNA repair protein Rad9</fullName>
    </recommendedName>
</protein>
<feature type="compositionally biased region" description="Low complexity" evidence="1">
    <location>
        <begin position="337"/>
        <end position="347"/>
    </location>
</feature>
<evidence type="ECO:0000313" key="2">
    <source>
        <dbReference type="EMBL" id="KPI82885.1"/>
    </source>
</evidence>
<gene>
    <name evidence="2" type="ORF">ABL78_8099</name>
</gene>
<proteinExistence type="predicted"/>
<dbReference type="InterPro" id="IPR046938">
    <property type="entry name" value="DNA_clamp_sf"/>
</dbReference>
<dbReference type="Gene3D" id="3.70.10.10">
    <property type="match status" value="1"/>
</dbReference>
<evidence type="ECO:0008006" key="4">
    <source>
        <dbReference type="Google" id="ProtNLM"/>
    </source>
</evidence>
<dbReference type="GO" id="GO:0030896">
    <property type="term" value="C:checkpoint clamp complex"/>
    <property type="evidence" value="ECO:0007669"/>
    <property type="project" value="InterPro"/>
</dbReference>
<dbReference type="InterPro" id="IPR007268">
    <property type="entry name" value="Rad9/Ddc1"/>
</dbReference>
<keyword evidence="3" id="KW-1185">Reference proteome</keyword>
<feature type="compositionally biased region" description="Polar residues" evidence="1">
    <location>
        <begin position="609"/>
        <end position="637"/>
    </location>
</feature>
<dbReference type="GO" id="GO:0006281">
    <property type="term" value="P:DNA repair"/>
    <property type="evidence" value="ECO:0007669"/>
    <property type="project" value="TreeGrafter"/>
</dbReference>